<feature type="non-terminal residue" evidence="1">
    <location>
        <position position="263"/>
    </location>
</feature>
<dbReference type="Proteomes" id="UP001634394">
    <property type="component" value="Unassembled WGS sequence"/>
</dbReference>
<organism evidence="1 2">
    <name type="scientific">Sinanodonta woodiana</name>
    <name type="common">Chinese pond mussel</name>
    <name type="synonym">Anodonta woodiana</name>
    <dbReference type="NCBI Taxonomy" id="1069815"/>
    <lineage>
        <taxon>Eukaryota</taxon>
        <taxon>Metazoa</taxon>
        <taxon>Spiralia</taxon>
        <taxon>Lophotrochozoa</taxon>
        <taxon>Mollusca</taxon>
        <taxon>Bivalvia</taxon>
        <taxon>Autobranchia</taxon>
        <taxon>Heteroconchia</taxon>
        <taxon>Palaeoheterodonta</taxon>
        <taxon>Unionida</taxon>
        <taxon>Unionoidea</taxon>
        <taxon>Unionidae</taxon>
        <taxon>Unioninae</taxon>
        <taxon>Sinanodonta</taxon>
    </lineage>
</organism>
<comment type="caution">
    <text evidence="1">The sequence shown here is derived from an EMBL/GenBank/DDBJ whole genome shotgun (WGS) entry which is preliminary data.</text>
</comment>
<protein>
    <submittedName>
        <fullName evidence="1">Uncharacterized protein</fullName>
    </submittedName>
</protein>
<keyword evidence="2" id="KW-1185">Reference proteome</keyword>
<accession>A0ABD3T762</accession>
<feature type="non-terminal residue" evidence="1">
    <location>
        <position position="1"/>
    </location>
</feature>
<reference evidence="1 2" key="1">
    <citation type="submission" date="2024-11" db="EMBL/GenBank/DDBJ databases">
        <title>Chromosome-level genome assembly of the freshwater bivalve Anodonta woodiana.</title>
        <authorList>
            <person name="Chen X."/>
        </authorList>
    </citation>
    <scope>NUCLEOTIDE SEQUENCE [LARGE SCALE GENOMIC DNA]</scope>
    <source>
        <strain evidence="1">MN2024</strain>
        <tissue evidence="1">Gills</tissue>
    </source>
</reference>
<proteinExistence type="predicted"/>
<dbReference type="EMBL" id="JBJQND010000019">
    <property type="protein sequence ID" value="KAL3832545.1"/>
    <property type="molecule type" value="Genomic_DNA"/>
</dbReference>
<gene>
    <name evidence="1" type="ORF">ACJMK2_024179</name>
</gene>
<name>A0ABD3T762_SINWO</name>
<evidence type="ECO:0000313" key="1">
    <source>
        <dbReference type="EMBL" id="KAL3832545.1"/>
    </source>
</evidence>
<dbReference type="AlphaFoldDB" id="A0ABD3T762"/>
<evidence type="ECO:0000313" key="2">
    <source>
        <dbReference type="Proteomes" id="UP001634394"/>
    </source>
</evidence>
<sequence length="263" mass="28769">TAAPTSTPQLLTTTVIPSTVTTPRPTAIHTTTTAAPATATFVPTTTLSPSTTTETTLPLATTTQVMPTTGASSTGTVRSTTAATVTSAPTTTTQVPTTTIVTTTRGLTSQITTSRGGTTTLCYIREGMNRFNLLPSEWIHVQKHPYLTNSEKDKLRIDDNEHFIFSDIRAIEFNLTRDGIEPIFIEMINVTDYINNIFSIQILYMEANSTSYSSITQFSGLNQNVNTFVVYLNKYVRNILLYPASLDVNIHIEIDVSIRGCFQ</sequence>